<organism evidence="4 5">
    <name type="scientific">Aneurinibacillus danicus</name>
    <dbReference type="NCBI Taxonomy" id="267746"/>
    <lineage>
        <taxon>Bacteria</taxon>
        <taxon>Bacillati</taxon>
        <taxon>Bacillota</taxon>
        <taxon>Bacilli</taxon>
        <taxon>Bacillales</taxon>
        <taxon>Paenibacillaceae</taxon>
        <taxon>Aneurinibacillus group</taxon>
        <taxon>Aneurinibacillus</taxon>
    </lineage>
</organism>
<dbReference type="InterPro" id="IPR010918">
    <property type="entry name" value="PurM-like_C_dom"/>
</dbReference>
<comment type="similarity">
    <text evidence="1">Belongs to the HypE family.</text>
</comment>
<evidence type="ECO:0000256" key="1">
    <source>
        <dbReference type="ARBA" id="ARBA00006243"/>
    </source>
</evidence>
<feature type="domain" description="PurM-like C-terminal" evidence="3">
    <location>
        <begin position="169"/>
        <end position="320"/>
    </location>
</feature>
<dbReference type="PANTHER" id="PTHR30303:SF0">
    <property type="entry name" value="CARBAMOYL DEHYDRATASE HYPE"/>
    <property type="match status" value="1"/>
</dbReference>
<dbReference type="EMBL" id="BJXX01000166">
    <property type="protein sequence ID" value="GEN36072.1"/>
    <property type="molecule type" value="Genomic_DNA"/>
</dbReference>
<dbReference type="PIRSF" id="PIRSF005644">
    <property type="entry name" value="Hdrgns_mtr_HypE"/>
    <property type="match status" value="1"/>
</dbReference>
<dbReference type="Gene3D" id="3.30.1330.10">
    <property type="entry name" value="PurM-like, N-terminal domain"/>
    <property type="match status" value="1"/>
</dbReference>
<keyword evidence="5" id="KW-1185">Reference proteome</keyword>
<dbReference type="SUPFAM" id="SSF55326">
    <property type="entry name" value="PurM N-terminal domain-like"/>
    <property type="match status" value="1"/>
</dbReference>
<evidence type="ECO:0000259" key="3">
    <source>
        <dbReference type="Pfam" id="PF02769"/>
    </source>
</evidence>
<feature type="domain" description="PurM-like N-terminal" evidence="2">
    <location>
        <begin position="45"/>
        <end position="156"/>
    </location>
</feature>
<dbReference type="Gene3D" id="3.90.650.10">
    <property type="entry name" value="PurM-like C-terminal domain"/>
    <property type="match status" value="1"/>
</dbReference>
<protein>
    <submittedName>
        <fullName evidence="4">Hydrogenase expression/formation protein HypE</fullName>
    </submittedName>
</protein>
<dbReference type="NCBIfam" id="TIGR02124">
    <property type="entry name" value="hypE"/>
    <property type="match status" value="1"/>
</dbReference>
<sequence length="344" mass="36351">MKTTKMRFTDAHIELAHGAGGKASRRLIEGLLVPYLMNDTLPELNDAAYIDADGRRLAITADSYVVKPLVFPGGSIGELAINGTVNDLAMGGAKPLALVTTFILEAGLSTSELEREVAAMAKAAQRAGVSVVGGDTKVVEHGKADGLFITTAGIGLTDPRVLLSAERVRPGDQVILSGPIGDHGITVLLARGELDLEAELTSDTRPLWPFVATIIDAAAPGLRWLRDPTRGGVATALNELARDAKVAVVLDEEAIPVRPAVRGTCEILGLDPLHIANEGQFLAIVSPKYADMALEAIRGIPGGEDARRIGEIQEDPKKVVLARSRYGGTRVIDMLVGDPLPRIC</sequence>
<comment type="caution">
    <text evidence="4">The sequence shown here is derived from an EMBL/GenBank/DDBJ whole genome shotgun (WGS) entry which is preliminary data.</text>
</comment>
<name>A0A511VFS4_9BACL</name>
<evidence type="ECO:0000313" key="4">
    <source>
        <dbReference type="EMBL" id="GEN36072.1"/>
    </source>
</evidence>
<dbReference type="RefSeq" id="WP_146811649.1">
    <property type="nucleotide sequence ID" value="NZ_BJXX01000166.1"/>
</dbReference>
<reference evidence="4 5" key="1">
    <citation type="submission" date="2019-07" db="EMBL/GenBank/DDBJ databases">
        <title>Whole genome shotgun sequence of Aneurinibacillus danicus NBRC 102444.</title>
        <authorList>
            <person name="Hosoyama A."/>
            <person name="Uohara A."/>
            <person name="Ohji S."/>
            <person name="Ichikawa N."/>
        </authorList>
    </citation>
    <scope>NUCLEOTIDE SEQUENCE [LARGE SCALE GENOMIC DNA]</scope>
    <source>
        <strain evidence="4 5">NBRC 102444</strain>
    </source>
</reference>
<dbReference type="InterPro" id="IPR036921">
    <property type="entry name" value="PurM-like_N_sf"/>
</dbReference>
<evidence type="ECO:0000259" key="2">
    <source>
        <dbReference type="Pfam" id="PF00586"/>
    </source>
</evidence>
<dbReference type="GO" id="GO:0051604">
    <property type="term" value="P:protein maturation"/>
    <property type="evidence" value="ECO:0007669"/>
    <property type="project" value="TreeGrafter"/>
</dbReference>
<dbReference type="Proteomes" id="UP000321157">
    <property type="component" value="Unassembled WGS sequence"/>
</dbReference>
<dbReference type="InterPro" id="IPR036676">
    <property type="entry name" value="PurM-like_C_sf"/>
</dbReference>
<dbReference type="AlphaFoldDB" id="A0A511VFS4"/>
<dbReference type="Pfam" id="PF00586">
    <property type="entry name" value="AIRS"/>
    <property type="match status" value="1"/>
</dbReference>
<dbReference type="OrthoDB" id="9801934at2"/>
<dbReference type="PANTHER" id="PTHR30303">
    <property type="entry name" value="HYDROGENASE ISOENZYMES FORMATION PROTEIN HYPE"/>
    <property type="match status" value="1"/>
</dbReference>
<dbReference type="InterPro" id="IPR011854">
    <property type="entry name" value="HypE"/>
</dbReference>
<dbReference type="SUPFAM" id="SSF56042">
    <property type="entry name" value="PurM C-terminal domain-like"/>
    <property type="match status" value="1"/>
</dbReference>
<gene>
    <name evidence="4" type="primary">hypE</name>
    <name evidence="4" type="ORF">ADA01nite_35320</name>
</gene>
<evidence type="ECO:0000313" key="5">
    <source>
        <dbReference type="Proteomes" id="UP000321157"/>
    </source>
</evidence>
<dbReference type="CDD" id="cd02197">
    <property type="entry name" value="HypE"/>
    <property type="match status" value="1"/>
</dbReference>
<accession>A0A511VFS4</accession>
<dbReference type="Pfam" id="PF02769">
    <property type="entry name" value="AIRS_C"/>
    <property type="match status" value="1"/>
</dbReference>
<proteinExistence type="inferred from homology"/>
<dbReference type="InterPro" id="IPR016188">
    <property type="entry name" value="PurM-like_N"/>
</dbReference>